<comment type="caution">
    <text evidence="4">The sequence shown here is derived from an EMBL/GenBank/DDBJ whole genome shotgun (WGS) entry which is preliminary data.</text>
</comment>
<reference evidence="3 6" key="2">
    <citation type="submission" date="2019-07" db="EMBL/GenBank/DDBJ databases">
        <title>Whole genome shotgun sequence of Staphylococcus gallinarum NBRC 109767.</title>
        <authorList>
            <person name="Hosoyama A."/>
            <person name="Uohara A."/>
            <person name="Ohji S."/>
            <person name="Ichikawa N."/>
        </authorList>
    </citation>
    <scope>NUCLEOTIDE SEQUENCE [LARGE SCALE GENOMIC DNA]</scope>
    <source>
        <strain evidence="3 6">NBRC 109767</strain>
    </source>
</reference>
<dbReference type="AlphaFoldDB" id="A0A0D0SQC5"/>
<accession>A0A0D0SQC5</accession>
<comment type="similarity">
    <text evidence="1">Belongs to the thioesterase family.</text>
</comment>
<dbReference type="InterPro" id="IPR029058">
    <property type="entry name" value="AB_hydrolase_fold"/>
</dbReference>
<feature type="domain" description="Thioesterase" evidence="2">
    <location>
        <begin position="5"/>
        <end position="225"/>
    </location>
</feature>
<dbReference type="EMBL" id="QXRZ01000003">
    <property type="protein sequence ID" value="RIL43173.1"/>
    <property type="molecule type" value="Genomic_DNA"/>
</dbReference>
<dbReference type="RefSeq" id="WP_042737619.1">
    <property type="nucleotide sequence ID" value="NZ_BKAX01000006.1"/>
</dbReference>
<dbReference type="Proteomes" id="UP000283576">
    <property type="component" value="Unassembled WGS sequence"/>
</dbReference>
<dbReference type="GO" id="GO:0008610">
    <property type="term" value="P:lipid biosynthetic process"/>
    <property type="evidence" value="ECO:0007669"/>
    <property type="project" value="TreeGrafter"/>
</dbReference>
<reference evidence="4 5" key="1">
    <citation type="journal article" date="2016" name="Front. Microbiol.">
        <title>Comprehensive Phylogenetic Analysis of Bovine Non-aureus Staphylococci Species Based on Whole-Genome Sequencing.</title>
        <authorList>
            <person name="Naushad S."/>
            <person name="Barkema H.W."/>
            <person name="Luby C."/>
            <person name="Condas L.A."/>
            <person name="Nobrega D.B."/>
            <person name="Carson D.A."/>
            <person name="De Buck J."/>
        </authorList>
    </citation>
    <scope>NUCLEOTIDE SEQUENCE [LARGE SCALE GENOMIC DNA]</scope>
    <source>
        <strain evidence="4 5">SNUC 1388</strain>
    </source>
</reference>
<evidence type="ECO:0000313" key="3">
    <source>
        <dbReference type="EMBL" id="GEQ06489.1"/>
    </source>
</evidence>
<evidence type="ECO:0000313" key="4">
    <source>
        <dbReference type="EMBL" id="RIL43173.1"/>
    </source>
</evidence>
<evidence type="ECO:0000259" key="2">
    <source>
        <dbReference type="Pfam" id="PF00975"/>
    </source>
</evidence>
<dbReference type="EMBL" id="BKAX01000006">
    <property type="protein sequence ID" value="GEQ06489.1"/>
    <property type="molecule type" value="Genomic_DNA"/>
</dbReference>
<dbReference type="GeneID" id="93846351"/>
<dbReference type="PANTHER" id="PTHR11487:SF0">
    <property type="entry name" value="S-ACYL FATTY ACID SYNTHASE THIOESTERASE, MEDIUM CHAIN"/>
    <property type="match status" value="1"/>
</dbReference>
<evidence type="ECO:0000313" key="5">
    <source>
        <dbReference type="Proteomes" id="UP000283576"/>
    </source>
</evidence>
<evidence type="ECO:0000313" key="6">
    <source>
        <dbReference type="Proteomes" id="UP000321057"/>
    </source>
</evidence>
<gene>
    <name evidence="4" type="ORF">BUZ01_06035</name>
    <name evidence="3" type="ORF">SGA02_23170</name>
</gene>
<organism evidence="4 5">
    <name type="scientific">Staphylococcus gallinarum</name>
    <dbReference type="NCBI Taxonomy" id="1293"/>
    <lineage>
        <taxon>Bacteria</taxon>
        <taxon>Bacillati</taxon>
        <taxon>Bacillota</taxon>
        <taxon>Bacilli</taxon>
        <taxon>Bacillales</taxon>
        <taxon>Staphylococcaceae</taxon>
        <taxon>Staphylococcus</taxon>
    </lineage>
</organism>
<keyword evidence="6" id="KW-1185">Reference proteome</keyword>
<dbReference type="InterPro" id="IPR012223">
    <property type="entry name" value="TEII"/>
</dbReference>
<dbReference type="Proteomes" id="UP000321057">
    <property type="component" value="Unassembled WGS sequence"/>
</dbReference>
<dbReference type="PANTHER" id="PTHR11487">
    <property type="entry name" value="THIOESTERASE"/>
    <property type="match status" value="1"/>
</dbReference>
<dbReference type="Pfam" id="PF00975">
    <property type="entry name" value="Thioesterase"/>
    <property type="match status" value="1"/>
</dbReference>
<evidence type="ECO:0000256" key="1">
    <source>
        <dbReference type="ARBA" id="ARBA00007169"/>
    </source>
</evidence>
<protein>
    <submittedName>
        <fullName evidence="3 4">Thioesterase</fullName>
    </submittedName>
</protein>
<name>A0A0D0SQC5_STAGA</name>
<dbReference type="OrthoDB" id="2213423at2"/>
<dbReference type="SUPFAM" id="SSF53474">
    <property type="entry name" value="alpha/beta-Hydrolases"/>
    <property type="match status" value="1"/>
</dbReference>
<dbReference type="InterPro" id="IPR001031">
    <property type="entry name" value="Thioesterase"/>
</dbReference>
<sequence length="231" mass="26578">MAKTTLFCIPFAGGSKTLYYPLKDKLPSHIQFKPLELPGRGERLIEDALDSIEDMVDDLANQIVKEEPETFILLGYSLGTILAYELYYKLDELGYRPEHMILCASEPIGCIDRNNNIANMTDEEFKQFIKDKGGTPEEVLAHEELWELVKPSLKNDFLAIDYYDNKPKAEKVKANISVFVGKQDKICDQDIYKWSDLTRGQVDYQFFDGGHFFINNQYDGFSEKIKLVLNH</sequence>
<proteinExistence type="inferred from homology"/>
<dbReference type="Gene3D" id="3.40.50.1820">
    <property type="entry name" value="alpha/beta hydrolase"/>
    <property type="match status" value="1"/>
</dbReference>